<dbReference type="AlphaFoldDB" id="A0A401QCV9"/>
<dbReference type="GO" id="GO:0006508">
    <property type="term" value="P:proteolysis"/>
    <property type="evidence" value="ECO:0007669"/>
    <property type="project" value="TreeGrafter"/>
</dbReference>
<gene>
    <name evidence="3" type="ORF">scyTo_0023833</name>
</gene>
<dbReference type="PANTHER" id="PTHR13723">
    <property type="entry name" value="ADAMTS A DISINTEGRIN AND METALLOPROTEASE WITH THROMBOSPONDIN MOTIFS PROTEASE"/>
    <property type="match status" value="1"/>
</dbReference>
<comment type="caution">
    <text evidence="3">The sequence shown here is derived from an EMBL/GenBank/DDBJ whole genome shotgun (WGS) entry which is preliminary data.</text>
</comment>
<dbReference type="Proteomes" id="UP000288216">
    <property type="component" value="Unassembled WGS sequence"/>
</dbReference>
<comment type="subcellular location">
    <subcellularLocation>
        <location evidence="1">Secreted</location>
    </subcellularLocation>
</comment>
<dbReference type="Pfam" id="PF19030">
    <property type="entry name" value="TSP1_ADAMTS"/>
    <property type="match status" value="2"/>
</dbReference>
<evidence type="ECO:0000313" key="4">
    <source>
        <dbReference type="Proteomes" id="UP000288216"/>
    </source>
</evidence>
<proteinExistence type="predicted"/>
<dbReference type="InterPro" id="IPR000884">
    <property type="entry name" value="TSP1_rpt"/>
</dbReference>
<dbReference type="OrthoDB" id="5781878at2759"/>
<dbReference type="InterPro" id="IPR050439">
    <property type="entry name" value="ADAMTS_ADAMTS-like"/>
</dbReference>
<keyword evidence="2" id="KW-0964">Secreted</keyword>
<reference evidence="3 4" key="1">
    <citation type="journal article" date="2018" name="Nat. Ecol. Evol.">
        <title>Shark genomes provide insights into elasmobranch evolution and the origin of vertebrates.</title>
        <authorList>
            <person name="Hara Y"/>
            <person name="Yamaguchi K"/>
            <person name="Onimaru K"/>
            <person name="Kadota M"/>
            <person name="Koyanagi M"/>
            <person name="Keeley SD"/>
            <person name="Tatsumi K"/>
            <person name="Tanaka K"/>
            <person name="Motone F"/>
            <person name="Kageyama Y"/>
            <person name="Nozu R"/>
            <person name="Adachi N"/>
            <person name="Nishimura O"/>
            <person name="Nakagawa R"/>
            <person name="Tanegashima C"/>
            <person name="Kiyatake I"/>
            <person name="Matsumoto R"/>
            <person name="Murakumo K"/>
            <person name="Nishida K"/>
            <person name="Terakita A"/>
            <person name="Kuratani S"/>
            <person name="Sato K"/>
            <person name="Hyodo S Kuraku.S."/>
        </authorList>
    </citation>
    <scope>NUCLEOTIDE SEQUENCE [LARGE SCALE GENOMIC DNA]</scope>
</reference>
<dbReference type="PROSITE" id="PS50092">
    <property type="entry name" value="TSP1"/>
    <property type="match status" value="1"/>
</dbReference>
<name>A0A401QCV9_SCYTO</name>
<dbReference type="GO" id="GO:0004222">
    <property type="term" value="F:metalloendopeptidase activity"/>
    <property type="evidence" value="ECO:0007669"/>
    <property type="project" value="TreeGrafter"/>
</dbReference>
<evidence type="ECO:0000256" key="2">
    <source>
        <dbReference type="ARBA" id="ARBA00022525"/>
    </source>
</evidence>
<keyword evidence="4" id="KW-1185">Reference proteome</keyword>
<dbReference type="GO" id="GO:0030198">
    <property type="term" value="P:extracellular matrix organization"/>
    <property type="evidence" value="ECO:0007669"/>
    <property type="project" value="TreeGrafter"/>
</dbReference>
<dbReference type="STRING" id="75743.A0A401QCV9"/>
<dbReference type="GO" id="GO:0031012">
    <property type="term" value="C:extracellular matrix"/>
    <property type="evidence" value="ECO:0007669"/>
    <property type="project" value="TreeGrafter"/>
</dbReference>
<accession>A0A401QCV9</accession>
<feature type="non-terminal residue" evidence="3">
    <location>
        <position position="1"/>
    </location>
</feature>
<sequence length="118" mass="13371">VCGEGRMTRYVVCRNNDGKVLPDSQCDLTTKPLAVHPCGDKDCPPHWVSQEWEQCNATCGRGRKTRRILCAGLENGAYKEYEESRCGHSKKPNEEAACFERPCSKWFKTSWSQVSKLT</sequence>
<dbReference type="GO" id="GO:0005576">
    <property type="term" value="C:extracellular region"/>
    <property type="evidence" value="ECO:0007669"/>
    <property type="project" value="UniProtKB-SubCell"/>
</dbReference>
<dbReference type="InterPro" id="IPR036383">
    <property type="entry name" value="TSP1_rpt_sf"/>
</dbReference>
<dbReference type="Gene3D" id="2.20.100.10">
    <property type="entry name" value="Thrombospondin type-1 (TSP1) repeat"/>
    <property type="match status" value="1"/>
</dbReference>
<organism evidence="3 4">
    <name type="scientific">Scyliorhinus torazame</name>
    <name type="common">Cloudy catshark</name>
    <name type="synonym">Catulus torazame</name>
    <dbReference type="NCBI Taxonomy" id="75743"/>
    <lineage>
        <taxon>Eukaryota</taxon>
        <taxon>Metazoa</taxon>
        <taxon>Chordata</taxon>
        <taxon>Craniata</taxon>
        <taxon>Vertebrata</taxon>
        <taxon>Chondrichthyes</taxon>
        <taxon>Elasmobranchii</taxon>
        <taxon>Galeomorphii</taxon>
        <taxon>Galeoidea</taxon>
        <taxon>Carcharhiniformes</taxon>
        <taxon>Scyliorhinidae</taxon>
        <taxon>Scyliorhinus</taxon>
    </lineage>
</organism>
<dbReference type="SMART" id="SM00209">
    <property type="entry name" value="TSP1"/>
    <property type="match status" value="1"/>
</dbReference>
<evidence type="ECO:0000256" key="1">
    <source>
        <dbReference type="ARBA" id="ARBA00004613"/>
    </source>
</evidence>
<dbReference type="SUPFAM" id="SSF82895">
    <property type="entry name" value="TSP-1 type 1 repeat"/>
    <property type="match status" value="2"/>
</dbReference>
<dbReference type="EMBL" id="BFAA01034482">
    <property type="protein sequence ID" value="GCB83211.1"/>
    <property type="molecule type" value="Genomic_DNA"/>
</dbReference>
<dbReference type="PANTHER" id="PTHR13723:SF159">
    <property type="entry name" value="PLAC DOMAIN-CONTAINING PROTEIN"/>
    <property type="match status" value="1"/>
</dbReference>
<dbReference type="OMA" id="RKSCPKW"/>
<evidence type="ECO:0000313" key="3">
    <source>
        <dbReference type="EMBL" id="GCB83211.1"/>
    </source>
</evidence>
<protein>
    <submittedName>
        <fullName evidence="3">Uncharacterized protein</fullName>
    </submittedName>
</protein>